<evidence type="ECO:0000313" key="5">
    <source>
        <dbReference type="Proteomes" id="UP000249725"/>
    </source>
</evidence>
<dbReference type="InterPro" id="IPR050300">
    <property type="entry name" value="GDXG_lipolytic_enzyme"/>
</dbReference>
<proteinExistence type="predicted"/>
<accession>A0A328AUI1</accession>
<dbReference type="Proteomes" id="UP000249725">
    <property type="component" value="Unassembled WGS sequence"/>
</dbReference>
<feature type="region of interest" description="Disordered" evidence="2">
    <location>
        <begin position="1"/>
        <end position="26"/>
    </location>
</feature>
<organism evidence="4 5">
    <name type="scientific">Phenylobacterium deserti</name>
    <dbReference type="NCBI Taxonomy" id="1914756"/>
    <lineage>
        <taxon>Bacteria</taxon>
        <taxon>Pseudomonadati</taxon>
        <taxon>Pseudomonadota</taxon>
        <taxon>Alphaproteobacteria</taxon>
        <taxon>Caulobacterales</taxon>
        <taxon>Caulobacteraceae</taxon>
        <taxon>Phenylobacterium</taxon>
    </lineage>
</organism>
<evidence type="ECO:0000256" key="2">
    <source>
        <dbReference type="SAM" id="MobiDB-lite"/>
    </source>
</evidence>
<dbReference type="InterPro" id="IPR013094">
    <property type="entry name" value="AB_hydrolase_3"/>
</dbReference>
<protein>
    <submittedName>
        <fullName evidence="4">Lipase</fullName>
    </submittedName>
</protein>
<comment type="caution">
    <text evidence="4">The sequence shown here is derived from an EMBL/GenBank/DDBJ whole genome shotgun (WGS) entry which is preliminary data.</text>
</comment>
<dbReference type="PANTHER" id="PTHR48081">
    <property type="entry name" value="AB HYDROLASE SUPERFAMILY PROTEIN C4A8.06C"/>
    <property type="match status" value="1"/>
</dbReference>
<dbReference type="EMBL" id="QFYR01000001">
    <property type="protein sequence ID" value="RAK57945.1"/>
    <property type="molecule type" value="Genomic_DNA"/>
</dbReference>
<dbReference type="SUPFAM" id="SSF53474">
    <property type="entry name" value="alpha/beta-Hydrolases"/>
    <property type="match status" value="1"/>
</dbReference>
<dbReference type="InterPro" id="IPR029058">
    <property type="entry name" value="AB_hydrolase_fold"/>
</dbReference>
<keyword evidence="5" id="KW-1185">Reference proteome</keyword>
<reference evidence="5" key="1">
    <citation type="submission" date="2018-05" db="EMBL/GenBank/DDBJ databases">
        <authorList>
            <person name="Li X."/>
        </authorList>
    </citation>
    <scope>NUCLEOTIDE SEQUENCE [LARGE SCALE GENOMIC DNA]</scope>
    <source>
        <strain evidence="5">YIM 73061</strain>
    </source>
</reference>
<dbReference type="Pfam" id="PF07859">
    <property type="entry name" value="Abhydrolase_3"/>
    <property type="match status" value="1"/>
</dbReference>
<dbReference type="InterPro" id="IPR019826">
    <property type="entry name" value="Carboxylesterase_B_AS"/>
</dbReference>
<gene>
    <name evidence="4" type="ORF">DJ018_08565</name>
</gene>
<dbReference type="GO" id="GO:0016787">
    <property type="term" value="F:hydrolase activity"/>
    <property type="evidence" value="ECO:0007669"/>
    <property type="project" value="UniProtKB-KW"/>
</dbReference>
<feature type="domain" description="Alpha/beta hydrolase fold-3" evidence="3">
    <location>
        <begin position="110"/>
        <end position="315"/>
    </location>
</feature>
<evidence type="ECO:0000256" key="1">
    <source>
        <dbReference type="ARBA" id="ARBA00022801"/>
    </source>
</evidence>
<dbReference type="PROSITE" id="PS00122">
    <property type="entry name" value="CARBOXYLESTERASE_B_1"/>
    <property type="match status" value="1"/>
</dbReference>
<evidence type="ECO:0000313" key="4">
    <source>
        <dbReference type="EMBL" id="RAK57945.1"/>
    </source>
</evidence>
<dbReference type="OrthoDB" id="9806180at2"/>
<dbReference type="PANTHER" id="PTHR48081:SF8">
    <property type="entry name" value="ALPHA_BETA HYDROLASE FOLD-3 DOMAIN-CONTAINING PROTEIN-RELATED"/>
    <property type="match status" value="1"/>
</dbReference>
<dbReference type="Gene3D" id="3.40.50.1820">
    <property type="entry name" value="alpha/beta hydrolase"/>
    <property type="match status" value="1"/>
</dbReference>
<dbReference type="RefSeq" id="WP_111514395.1">
    <property type="nucleotide sequence ID" value="NZ_QFYR01000001.1"/>
</dbReference>
<sequence>MSILDRMFGGGHDKQGDSSSPIGHADNDMRTVLETFLEMNPQPTEMLTAEAARQQPTPADAAQRILRERHLDKAADLQVLTQDIKIPGAAGDLEARIYKMHESDKLHPVVLYIHGGGWVIADLNVYDSSPRAISKFGDIIVVSVHYRQAPEHKFPAAHDDVYAAYKWIRENAQSFGGDPQRVAVVGESAGGNLALNVAIRARDEGAPAPAHVVAVYPIAAGSTDSPSYREWAEAKPLNKAMMQWFFEHYLNGPQELSDPRIDLVNADLRGLPGVTVINAEIDPLCSEGELLAERLEAQGVDVRHKTFHGVTHEFFGMGLVVKDAAAAETFAVHELKRAFGTAILPI</sequence>
<evidence type="ECO:0000259" key="3">
    <source>
        <dbReference type="Pfam" id="PF07859"/>
    </source>
</evidence>
<name>A0A328AUI1_9CAUL</name>
<dbReference type="AlphaFoldDB" id="A0A328AUI1"/>
<keyword evidence="1" id="KW-0378">Hydrolase</keyword>